<dbReference type="InterPro" id="IPR012164">
    <property type="entry name" value="Rpa12/Rpb9/Rpc10/TFS"/>
</dbReference>
<comment type="similarity">
    <text evidence="8 11">Belongs to the archaeal rpoM/eukaryotic RPA12/RPB9/RPC11 RNA polymerase family.</text>
</comment>
<feature type="binding site" evidence="9">
    <location>
        <position position="24"/>
    </location>
    <ligand>
        <name>Zn(2+)</name>
        <dbReference type="ChEBI" id="CHEBI:29105"/>
        <label>1</label>
    </ligand>
</feature>
<dbReference type="SMART" id="SM00661">
    <property type="entry name" value="RPOL9"/>
    <property type="match status" value="1"/>
</dbReference>
<dbReference type="AlphaFoldDB" id="A0ABD5YGP2"/>
<evidence type="ECO:0000256" key="6">
    <source>
        <dbReference type="ARBA" id="ARBA00023163"/>
    </source>
</evidence>
<keyword evidence="3 10" id="KW-0863">Zinc-finger</keyword>
<dbReference type="Pfam" id="PF02150">
    <property type="entry name" value="Zn_ribbon_RPB9"/>
    <property type="match status" value="1"/>
</dbReference>
<evidence type="ECO:0000259" key="12">
    <source>
        <dbReference type="PROSITE" id="PS51133"/>
    </source>
</evidence>
<dbReference type="PIRSF" id="PIRSF005586">
    <property type="entry name" value="RNApol_RpoM"/>
    <property type="match status" value="1"/>
</dbReference>
<evidence type="ECO:0000256" key="1">
    <source>
        <dbReference type="ARBA" id="ARBA00018272"/>
    </source>
</evidence>
<feature type="binding site" evidence="9">
    <location>
        <position position="68"/>
    </location>
    <ligand>
        <name>Zn(2+)</name>
        <dbReference type="ChEBI" id="CHEBI:29105"/>
        <label>2</label>
    </ligand>
</feature>
<dbReference type="PROSITE" id="PS01030">
    <property type="entry name" value="RNA_POL_M_15KD"/>
    <property type="match status" value="1"/>
</dbReference>
<dbReference type="EMBL" id="JBHTAX010000001">
    <property type="protein sequence ID" value="MFC7188519.1"/>
    <property type="molecule type" value="Genomic_DNA"/>
</dbReference>
<feature type="domain" description="TFIIS-type" evidence="12">
    <location>
        <begin position="64"/>
        <end position="104"/>
    </location>
</feature>
<dbReference type="SUPFAM" id="SSF57783">
    <property type="entry name" value="Zinc beta-ribbon"/>
    <property type="match status" value="1"/>
</dbReference>
<dbReference type="InterPro" id="IPR019761">
    <property type="entry name" value="DNA-dir_RNA_pol-M_15_CS"/>
</dbReference>
<dbReference type="NCBIfam" id="TIGR01384">
    <property type="entry name" value="TFS_arch"/>
    <property type="match status" value="1"/>
</dbReference>
<keyword evidence="4 9" id="KW-0862">Zinc</keyword>
<feature type="binding site" evidence="9">
    <location>
        <position position="7"/>
    </location>
    <ligand>
        <name>Zn(2+)</name>
        <dbReference type="ChEBI" id="CHEBI:29105"/>
        <label>1</label>
    </ligand>
</feature>
<accession>A0ABD5YGP2</accession>
<evidence type="ECO:0000313" key="13">
    <source>
        <dbReference type="EMBL" id="MFC7188519.1"/>
    </source>
</evidence>
<evidence type="ECO:0000256" key="8">
    <source>
        <dbReference type="PIRNR" id="PIRNR005586"/>
    </source>
</evidence>
<evidence type="ECO:0000256" key="10">
    <source>
        <dbReference type="PIRSR" id="PIRSR005586-2"/>
    </source>
</evidence>
<feature type="binding site" evidence="9">
    <location>
        <position position="71"/>
    </location>
    <ligand>
        <name>Zn(2+)</name>
        <dbReference type="ChEBI" id="CHEBI:29105"/>
        <label>2</label>
    </ligand>
</feature>
<feature type="binding site" evidence="9">
    <location>
        <position position="96"/>
    </location>
    <ligand>
        <name>Zn(2+)</name>
        <dbReference type="ChEBI" id="CHEBI:29105"/>
        <label>2</label>
    </ligand>
</feature>
<evidence type="ECO:0000313" key="14">
    <source>
        <dbReference type="Proteomes" id="UP001596417"/>
    </source>
</evidence>
<dbReference type="Proteomes" id="UP001596417">
    <property type="component" value="Unassembled WGS sequence"/>
</dbReference>
<feature type="binding site" evidence="9">
    <location>
        <position position="4"/>
    </location>
    <ligand>
        <name>Zn(2+)</name>
        <dbReference type="ChEBI" id="CHEBI:29105"/>
        <label>1</label>
    </ligand>
</feature>
<feature type="binding site" evidence="9">
    <location>
        <position position="99"/>
    </location>
    <ligand>
        <name>Zn(2+)</name>
        <dbReference type="ChEBI" id="CHEBI:29105"/>
        <label>2</label>
    </ligand>
</feature>
<dbReference type="CDD" id="cd10511">
    <property type="entry name" value="Zn-ribbon_TFS"/>
    <property type="match status" value="1"/>
</dbReference>
<evidence type="ECO:0000256" key="2">
    <source>
        <dbReference type="ARBA" id="ARBA00022723"/>
    </source>
</evidence>
<evidence type="ECO:0000256" key="3">
    <source>
        <dbReference type="ARBA" id="ARBA00022771"/>
    </source>
</evidence>
<comment type="caution">
    <text evidence="13">The sequence shown here is derived from an EMBL/GenBank/DDBJ whole genome shotgun (WGS) entry which is preliminary data.</text>
</comment>
<evidence type="ECO:0000256" key="11">
    <source>
        <dbReference type="RuleBase" id="RU003474"/>
    </source>
</evidence>
<name>A0ABD5YGP2_9EURY</name>
<keyword evidence="14" id="KW-1185">Reference proteome</keyword>
<dbReference type="GO" id="GO:0008270">
    <property type="term" value="F:zinc ion binding"/>
    <property type="evidence" value="ECO:0007669"/>
    <property type="project" value="UniProtKB-KW"/>
</dbReference>
<dbReference type="PANTHER" id="PTHR11239">
    <property type="entry name" value="DNA-DIRECTED RNA POLYMERASE"/>
    <property type="match status" value="1"/>
</dbReference>
<gene>
    <name evidence="13" type="ORF">ACFQL7_00695</name>
</gene>
<dbReference type="InterPro" id="IPR006288">
    <property type="entry name" value="TFS"/>
</dbReference>
<evidence type="ECO:0000256" key="5">
    <source>
        <dbReference type="ARBA" id="ARBA00023015"/>
    </source>
</evidence>
<dbReference type="SMART" id="SM00440">
    <property type="entry name" value="ZnF_C2C2"/>
    <property type="match status" value="1"/>
</dbReference>
<feature type="binding site" evidence="9">
    <location>
        <position position="21"/>
    </location>
    <ligand>
        <name>Zn(2+)</name>
        <dbReference type="ChEBI" id="CHEBI:29105"/>
        <label>1</label>
    </ligand>
</feature>
<dbReference type="GeneID" id="76198054"/>
<keyword evidence="5" id="KW-0805">Transcription regulation</keyword>
<dbReference type="PROSITE" id="PS51133">
    <property type="entry name" value="ZF_TFIIS_2"/>
    <property type="match status" value="1"/>
</dbReference>
<dbReference type="InterPro" id="IPR001222">
    <property type="entry name" value="Znf_TFIIS"/>
</dbReference>
<feature type="zinc finger region" description="C4-type" evidence="10">
    <location>
        <begin position="4"/>
        <end position="24"/>
    </location>
</feature>
<organism evidence="13 14">
    <name type="scientific">Halocatena marina</name>
    <dbReference type="NCBI Taxonomy" id="2934937"/>
    <lineage>
        <taxon>Archaea</taxon>
        <taxon>Methanobacteriati</taxon>
        <taxon>Methanobacteriota</taxon>
        <taxon>Stenosarchaea group</taxon>
        <taxon>Halobacteria</taxon>
        <taxon>Halobacteriales</taxon>
        <taxon>Natronomonadaceae</taxon>
        <taxon>Halocatena</taxon>
    </lineage>
</organism>
<protein>
    <recommendedName>
        <fullName evidence="1">Transcription factor S</fullName>
    </recommendedName>
    <alternativeName>
        <fullName evidence="7">Transcription elongation factor IIS/RNA polymerase subunit homolog</fullName>
    </alternativeName>
</protein>
<sequence>MQFCDECGSLMHTDSDSEMVCSNCDARVQKDEERAAEFVSTESQTFDDVIETEEGAAEEGLPTTEAICEDCGHDRAWYTIKQTASADEPPTRFFKCMECGHRWRGYS</sequence>
<dbReference type="InterPro" id="IPR001529">
    <property type="entry name" value="Zn_ribbon_RPB9"/>
</dbReference>
<dbReference type="Gene3D" id="2.20.25.10">
    <property type="match status" value="1"/>
</dbReference>
<dbReference type="Pfam" id="PF01096">
    <property type="entry name" value="Zn_ribbon_TFIIS"/>
    <property type="match status" value="1"/>
</dbReference>
<evidence type="ECO:0000256" key="4">
    <source>
        <dbReference type="ARBA" id="ARBA00022833"/>
    </source>
</evidence>
<keyword evidence="2 9" id="KW-0479">Metal-binding</keyword>
<reference evidence="13 14" key="1">
    <citation type="journal article" date="2019" name="Int. J. Syst. Evol. Microbiol.">
        <title>The Global Catalogue of Microorganisms (GCM) 10K type strain sequencing project: providing services to taxonomists for standard genome sequencing and annotation.</title>
        <authorList>
            <consortium name="The Broad Institute Genomics Platform"/>
            <consortium name="The Broad Institute Genome Sequencing Center for Infectious Disease"/>
            <person name="Wu L."/>
            <person name="Ma J."/>
        </authorList>
    </citation>
    <scope>NUCLEOTIDE SEQUENCE [LARGE SCALE GENOMIC DNA]</scope>
    <source>
        <strain evidence="13 14">RDMS1</strain>
    </source>
</reference>
<evidence type="ECO:0000256" key="7">
    <source>
        <dbReference type="ARBA" id="ARBA00032962"/>
    </source>
</evidence>
<keyword evidence="6 8" id="KW-0804">Transcription</keyword>
<dbReference type="PANTHER" id="PTHR11239:SF12">
    <property type="entry name" value="DNA-DIRECTED RNA POLYMERASE III SUBUNIT RPC10"/>
    <property type="match status" value="1"/>
</dbReference>
<evidence type="ECO:0000256" key="9">
    <source>
        <dbReference type="PIRSR" id="PIRSR005586-1"/>
    </source>
</evidence>
<proteinExistence type="inferred from homology"/>
<dbReference type="RefSeq" id="WP_248903926.1">
    <property type="nucleotide sequence ID" value="NZ_CP109979.1"/>
</dbReference>